<dbReference type="InterPro" id="IPR050570">
    <property type="entry name" value="Cell_wall_metabolism_enzyme"/>
</dbReference>
<keyword evidence="1" id="KW-0732">Signal</keyword>
<evidence type="ECO:0000313" key="3">
    <source>
        <dbReference type="EMBL" id="MCQ5121988.1"/>
    </source>
</evidence>
<dbReference type="Proteomes" id="UP001524435">
    <property type="component" value="Unassembled WGS sequence"/>
</dbReference>
<dbReference type="Pfam" id="PF07501">
    <property type="entry name" value="G5"/>
    <property type="match status" value="1"/>
</dbReference>
<keyword evidence="4" id="KW-1185">Reference proteome</keyword>
<evidence type="ECO:0000313" key="4">
    <source>
        <dbReference type="Proteomes" id="UP001524435"/>
    </source>
</evidence>
<protein>
    <submittedName>
        <fullName evidence="3">Peptidoglycan DD-metalloendopeptidase family protein</fullName>
    </submittedName>
</protein>
<sequence length="498" mass="55954">MKRNYLVLGGCVMAALLLTFIQMMFDSPVLSKATAKQLNDETIPLIEQNVISAASKPYEVKMLYENEQVIGVLKQEEKLDALLKSVYEEQYRDDFPDSQLALGKDVHVESTLTSLVYEDKDDEILNYLKKNDLFSVEVNQVIFSNGEHVYVKDLELFEQAKENYVASFLDEESYQTLKDGKETPSLQTYGERFTGYEIIENANYTKGFAPVSDIILTKEDAAIYFAYGMEYEEEYYTTQEYDTVQGVAWLNSMDVSSLLAINSSVLKSENQLLAIGTQLNVAKPDSPIQVKTTKEVLTEEVIYAPETQYIYDDTLREGISEVVTVGENGSKDVTYEVTYINGVWQSSAKRSEKITKNPVQEVVRVGTKVEPKIGSGVFGWPVYNPMVSCGWYCYGGHQALDVQNAYNRYDKVLASDRGVVIENSYRSINGYYMIIDHNNGYQTYYGHMSGPGFFPVGATVAKGEVIGNIGMTGLATGPHVHFEIRLNGQQVNPALYLN</sequence>
<dbReference type="PROSITE" id="PS51109">
    <property type="entry name" value="G5"/>
    <property type="match status" value="1"/>
</dbReference>
<dbReference type="Pfam" id="PF01551">
    <property type="entry name" value="Peptidase_M23"/>
    <property type="match status" value="1"/>
</dbReference>
<name>A0ABT1SLU9_9FIRM</name>
<feature type="domain" description="G5" evidence="2">
    <location>
        <begin position="287"/>
        <end position="369"/>
    </location>
</feature>
<dbReference type="InterPro" id="IPR016047">
    <property type="entry name" value="M23ase_b-sheet_dom"/>
</dbReference>
<dbReference type="InterPro" id="IPR011098">
    <property type="entry name" value="G5_dom"/>
</dbReference>
<evidence type="ECO:0000256" key="1">
    <source>
        <dbReference type="ARBA" id="ARBA00022729"/>
    </source>
</evidence>
<dbReference type="InterPro" id="IPR011055">
    <property type="entry name" value="Dup_hybrid_motif"/>
</dbReference>
<dbReference type="Gene3D" id="2.70.70.10">
    <property type="entry name" value="Glucose Permease (Domain IIA)"/>
    <property type="match status" value="1"/>
</dbReference>
<dbReference type="SUPFAM" id="SSF51261">
    <property type="entry name" value="Duplicated hybrid motif"/>
    <property type="match status" value="1"/>
</dbReference>
<accession>A0ABT1SLU9</accession>
<dbReference type="SMART" id="SM01208">
    <property type="entry name" value="G5"/>
    <property type="match status" value="1"/>
</dbReference>
<dbReference type="PANTHER" id="PTHR21666">
    <property type="entry name" value="PEPTIDASE-RELATED"/>
    <property type="match status" value="1"/>
</dbReference>
<dbReference type="RefSeq" id="WP_178200393.1">
    <property type="nucleotide sequence ID" value="NZ_CALVCM010000014.1"/>
</dbReference>
<proteinExistence type="predicted"/>
<dbReference type="Gene3D" id="2.20.230.10">
    <property type="entry name" value="Resuscitation-promoting factor rpfb"/>
    <property type="match status" value="1"/>
</dbReference>
<dbReference type="PANTHER" id="PTHR21666:SF289">
    <property type="entry name" value="L-ALA--D-GLU ENDOPEPTIDASE"/>
    <property type="match status" value="1"/>
</dbReference>
<comment type="caution">
    <text evidence="3">The sequence shown here is derived from an EMBL/GenBank/DDBJ whole genome shotgun (WGS) entry which is preliminary data.</text>
</comment>
<organism evidence="3 4">
    <name type="scientific">Massilicoli timonensis</name>
    <dbReference type="NCBI Taxonomy" id="2015901"/>
    <lineage>
        <taxon>Bacteria</taxon>
        <taxon>Bacillati</taxon>
        <taxon>Bacillota</taxon>
        <taxon>Erysipelotrichia</taxon>
        <taxon>Erysipelotrichales</taxon>
        <taxon>Erysipelotrichaceae</taxon>
        <taxon>Massilicoli</taxon>
    </lineage>
</organism>
<dbReference type="CDD" id="cd12797">
    <property type="entry name" value="M23_peptidase"/>
    <property type="match status" value="1"/>
</dbReference>
<gene>
    <name evidence="3" type="ORF">NE663_06920</name>
</gene>
<reference evidence="3 4" key="1">
    <citation type="submission" date="2022-06" db="EMBL/GenBank/DDBJ databases">
        <title>Isolation of gut microbiota from human fecal samples.</title>
        <authorList>
            <person name="Pamer E.G."/>
            <person name="Barat B."/>
            <person name="Waligurski E."/>
            <person name="Medina S."/>
            <person name="Paddock L."/>
            <person name="Mostad J."/>
        </authorList>
    </citation>
    <scope>NUCLEOTIDE SEQUENCE [LARGE SCALE GENOMIC DNA]</scope>
    <source>
        <strain evidence="3 4">DFI.6.1</strain>
    </source>
</reference>
<dbReference type="EMBL" id="JANGCH010000008">
    <property type="protein sequence ID" value="MCQ5121988.1"/>
    <property type="molecule type" value="Genomic_DNA"/>
</dbReference>
<evidence type="ECO:0000259" key="2">
    <source>
        <dbReference type="PROSITE" id="PS51109"/>
    </source>
</evidence>